<dbReference type="PANTHER" id="PTHR13078">
    <property type="entry name" value="PEROXISOMAL MULTIFUNCTIONAL ENZYME TYPE 2-RELATED"/>
    <property type="match status" value="1"/>
</dbReference>
<evidence type="ECO:0000313" key="4">
    <source>
        <dbReference type="Proteomes" id="UP001620514"/>
    </source>
</evidence>
<dbReference type="InterPro" id="IPR002539">
    <property type="entry name" value="MaoC-like_dom"/>
</dbReference>
<dbReference type="RefSeq" id="WP_404615494.1">
    <property type="nucleotide sequence ID" value="NZ_JBIYDN010000065.1"/>
</dbReference>
<dbReference type="Gene3D" id="3.10.129.10">
    <property type="entry name" value="Hotdog Thioesterase"/>
    <property type="match status" value="1"/>
</dbReference>
<accession>A0ABW8MZS8</accession>
<gene>
    <name evidence="3" type="ORF">ABH943_008921</name>
</gene>
<organism evidence="3 4">
    <name type="scientific">Caballeronia udeis</name>
    <dbReference type="NCBI Taxonomy" id="1232866"/>
    <lineage>
        <taxon>Bacteria</taxon>
        <taxon>Pseudomonadati</taxon>
        <taxon>Pseudomonadota</taxon>
        <taxon>Betaproteobacteria</taxon>
        <taxon>Burkholderiales</taxon>
        <taxon>Burkholderiaceae</taxon>
        <taxon>Caballeronia</taxon>
    </lineage>
</organism>
<feature type="domain" description="MaoC-like" evidence="1">
    <location>
        <begin position="167"/>
        <end position="264"/>
    </location>
</feature>
<reference evidence="3 4" key="1">
    <citation type="submission" date="2024-10" db="EMBL/GenBank/DDBJ databases">
        <authorList>
            <person name="Deangelis K."/>
            <person name="Huntemann M."/>
            <person name="Clum A."/>
            <person name="Wang J."/>
            <person name="Palaniappan K."/>
            <person name="Ritter S."/>
            <person name="Chen I.-M."/>
            <person name="Stamatis D."/>
            <person name="Reddy T."/>
            <person name="O'Malley R."/>
            <person name="Daum C."/>
            <person name="Ng V."/>
            <person name="Ivanova N."/>
            <person name="Kyrpides N."/>
            <person name="Woyke T."/>
        </authorList>
    </citation>
    <scope>NUCLEOTIDE SEQUENCE [LARGE SCALE GENOMIC DNA]</scope>
    <source>
        <strain evidence="3 4">GAS97</strain>
    </source>
</reference>
<dbReference type="CDD" id="cd03448">
    <property type="entry name" value="HDE_HSD"/>
    <property type="match status" value="1"/>
</dbReference>
<feature type="domain" description="Peroxisomal multifunctional enzyme type 2-like N-terminal" evidence="2">
    <location>
        <begin position="19"/>
        <end position="146"/>
    </location>
</feature>
<sequence>MTIHYETLKNWPFEPLERTYTQRDAILYSLGLGYGINPLDEDDLAFVYEKDLRVSPTFANVLGYPGFWAKHPGTGIDWVKLLHGEQTLRIHKPLPPAATVVGQSRVARIVDKGAGKGALLLIERTITNKQTGELLATVEQLNFLRGDGGYSANGQPSDAPIAVPQPVPERAPDAVCDLATRPESALIYRLSGDDNPLHVDPAAARAAGFERPILHGLATYGVAGHAVLKFSCDSQPERLAMLYARFTAPVYPGETIRTELWRDAETHAVSFRSRVLERDVIVLNNGRAELRPDHNAAA</sequence>
<evidence type="ECO:0000313" key="3">
    <source>
        <dbReference type="EMBL" id="MFK4448877.1"/>
    </source>
</evidence>
<comment type="caution">
    <text evidence="3">The sequence shown here is derived from an EMBL/GenBank/DDBJ whole genome shotgun (WGS) entry which is preliminary data.</text>
</comment>
<name>A0ABW8MZS8_9BURK</name>
<dbReference type="SUPFAM" id="SSF54637">
    <property type="entry name" value="Thioesterase/thiol ester dehydrase-isomerase"/>
    <property type="match status" value="2"/>
</dbReference>
<dbReference type="InterPro" id="IPR054357">
    <property type="entry name" value="MFE-2_N"/>
</dbReference>
<evidence type="ECO:0000259" key="2">
    <source>
        <dbReference type="Pfam" id="PF22622"/>
    </source>
</evidence>
<proteinExistence type="predicted"/>
<reference evidence="3 4" key="2">
    <citation type="submission" date="2024-11" db="EMBL/GenBank/DDBJ databases">
        <title>Using genomics to understand microbial adaptation to soil warming.</title>
        <authorList>
            <person name="Deangelis K.M. PhD."/>
        </authorList>
    </citation>
    <scope>NUCLEOTIDE SEQUENCE [LARGE SCALE GENOMIC DNA]</scope>
    <source>
        <strain evidence="3 4">GAS97</strain>
    </source>
</reference>
<keyword evidence="4" id="KW-1185">Reference proteome</keyword>
<dbReference type="InterPro" id="IPR029069">
    <property type="entry name" value="HotDog_dom_sf"/>
</dbReference>
<dbReference type="Pfam" id="PF22622">
    <property type="entry name" value="MFE-2_hydrat-2_N"/>
    <property type="match status" value="1"/>
</dbReference>
<evidence type="ECO:0000259" key="1">
    <source>
        <dbReference type="Pfam" id="PF01575"/>
    </source>
</evidence>
<dbReference type="Proteomes" id="UP001620514">
    <property type="component" value="Unassembled WGS sequence"/>
</dbReference>
<protein>
    <submittedName>
        <fullName evidence="3">Acyl dehydratase</fullName>
    </submittedName>
</protein>
<dbReference type="Pfam" id="PF01575">
    <property type="entry name" value="MaoC_dehydratas"/>
    <property type="match status" value="1"/>
</dbReference>
<dbReference type="PANTHER" id="PTHR13078:SF56">
    <property type="entry name" value="PEROXISOMAL MULTIFUNCTIONAL ENZYME TYPE 2"/>
    <property type="match status" value="1"/>
</dbReference>
<dbReference type="EMBL" id="JBIYDN010000065">
    <property type="protein sequence ID" value="MFK4448877.1"/>
    <property type="molecule type" value="Genomic_DNA"/>
</dbReference>